<organism evidence="2 3">
    <name type="scientific">Salirhabdus euzebyi</name>
    <dbReference type="NCBI Taxonomy" id="394506"/>
    <lineage>
        <taxon>Bacteria</taxon>
        <taxon>Bacillati</taxon>
        <taxon>Bacillota</taxon>
        <taxon>Bacilli</taxon>
        <taxon>Bacillales</taxon>
        <taxon>Bacillaceae</taxon>
        <taxon>Salirhabdus</taxon>
    </lineage>
</organism>
<comment type="caution">
    <text evidence="2">The sequence shown here is derived from an EMBL/GenBank/DDBJ whole genome shotgun (WGS) entry which is preliminary data.</text>
</comment>
<feature type="domain" description="NERD" evidence="1">
    <location>
        <begin position="41"/>
        <end position="158"/>
    </location>
</feature>
<dbReference type="EMBL" id="JACHGH010000005">
    <property type="protein sequence ID" value="MBB6453566.1"/>
    <property type="molecule type" value="Genomic_DNA"/>
</dbReference>
<sequence>MIKKEHEKPLKLSKLEALYRRLPINYEKKSIIKEEIAKMRAGFHGEKSLDYQLSFLSIKDYIILHDLRLVDTVGRYFQLDTLILFENFALILEVKNIVGTLFFDIEFHQLVRTLHDEKEAFNDPLLQVKRQKDQFTNWLLNNKFTEIPVETLVVISNPSSVIETNPTSKEIYQRVIRAQNLPYKIEQLHSYYSKQSIDFKELKKISNRLCKNHTPHNPDILRQYNIHKNEVMKGVHCPDCFYIPMTRNRGGAYICPDCNRKGTMAYYILYLTIYSFSAQRLRTKIVVNFWGFLAHQSLISC</sequence>
<reference evidence="2 3" key="1">
    <citation type="submission" date="2020-08" db="EMBL/GenBank/DDBJ databases">
        <title>Genomic Encyclopedia of Type Strains, Phase IV (KMG-IV): sequencing the most valuable type-strain genomes for metagenomic binning, comparative biology and taxonomic classification.</title>
        <authorList>
            <person name="Goeker M."/>
        </authorList>
    </citation>
    <scope>NUCLEOTIDE SEQUENCE [LARGE SCALE GENOMIC DNA]</scope>
    <source>
        <strain evidence="2 3">DSM 19612</strain>
    </source>
</reference>
<dbReference type="Proteomes" id="UP000581688">
    <property type="component" value="Unassembled WGS sequence"/>
</dbReference>
<evidence type="ECO:0000259" key="1">
    <source>
        <dbReference type="PROSITE" id="PS50965"/>
    </source>
</evidence>
<evidence type="ECO:0000313" key="3">
    <source>
        <dbReference type="Proteomes" id="UP000581688"/>
    </source>
</evidence>
<dbReference type="PROSITE" id="PS50965">
    <property type="entry name" value="NERD"/>
    <property type="match status" value="1"/>
</dbReference>
<evidence type="ECO:0000313" key="2">
    <source>
        <dbReference type="EMBL" id="MBB6453566.1"/>
    </source>
</evidence>
<accession>A0A841Q582</accession>
<dbReference type="AlphaFoldDB" id="A0A841Q582"/>
<keyword evidence="3" id="KW-1185">Reference proteome</keyword>
<dbReference type="InterPro" id="IPR011528">
    <property type="entry name" value="NERD"/>
</dbReference>
<dbReference type="Pfam" id="PF08378">
    <property type="entry name" value="NERD"/>
    <property type="match status" value="1"/>
</dbReference>
<proteinExistence type="predicted"/>
<name>A0A841Q582_9BACI</name>
<gene>
    <name evidence="2" type="ORF">HNQ94_002015</name>
</gene>
<dbReference type="RefSeq" id="WP_174496082.1">
    <property type="nucleotide sequence ID" value="NZ_CADDWK010000006.1"/>
</dbReference>
<protein>
    <recommendedName>
        <fullName evidence="1">NERD domain-containing protein</fullName>
    </recommendedName>
</protein>